<proteinExistence type="inferred from homology"/>
<dbReference type="InterPro" id="IPR001482">
    <property type="entry name" value="T2SS/T4SS_dom"/>
</dbReference>
<evidence type="ECO:0000259" key="2">
    <source>
        <dbReference type="PROSITE" id="PS00662"/>
    </source>
</evidence>
<dbReference type="Gene3D" id="3.30.450.90">
    <property type="match status" value="1"/>
</dbReference>
<protein>
    <submittedName>
        <fullName evidence="3">Twitching mobility protein</fullName>
    </submittedName>
</protein>
<evidence type="ECO:0000313" key="4">
    <source>
        <dbReference type="Proteomes" id="UP000306509"/>
    </source>
</evidence>
<dbReference type="InterPro" id="IPR050921">
    <property type="entry name" value="T4SS_GSP_E_ATPase"/>
</dbReference>
<dbReference type="AlphaFoldDB" id="A0A4U8Q807"/>
<dbReference type="Gene3D" id="3.40.50.300">
    <property type="entry name" value="P-loop containing nucleotide triphosphate hydrolases"/>
    <property type="match status" value="1"/>
</dbReference>
<dbReference type="Pfam" id="PF00437">
    <property type="entry name" value="T2SSE"/>
    <property type="match status" value="1"/>
</dbReference>
<dbReference type="InterPro" id="IPR027417">
    <property type="entry name" value="P-loop_NTPase"/>
</dbReference>
<comment type="similarity">
    <text evidence="1">Belongs to the GSP E family.</text>
</comment>
<comment type="caution">
    <text evidence="3">The sequence shown here is derived from an EMBL/GenBank/DDBJ whole genome shotgun (WGS) entry which is preliminary data.</text>
</comment>
<dbReference type="SMART" id="SM00382">
    <property type="entry name" value="AAA"/>
    <property type="match status" value="1"/>
</dbReference>
<name>A0A4U8Q807_9FIRM</name>
<evidence type="ECO:0000256" key="1">
    <source>
        <dbReference type="ARBA" id="ARBA00006611"/>
    </source>
</evidence>
<dbReference type="PROSITE" id="PS00662">
    <property type="entry name" value="T2SP_E"/>
    <property type="match status" value="1"/>
</dbReference>
<dbReference type="SUPFAM" id="SSF52540">
    <property type="entry name" value="P-loop containing nucleoside triphosphate hydrolases"/>
    <property type="match status" value="1"/>
</dbReference>
<reference evidence="3 4" key="1">
    <citation type="journal article" date="2019" name="Anaerobe">
        <title>Detection of Robinsoniella peoriensis in multiple bone samples of a trauma patient.</title>
        <authorList>
            <person name="Schrottner P."/>
            <person name="Hartwich K."/>
            <person name="Bunk B."/>
            <person name="Schober I."/>
            <person name="Helbig S."/>
            <person name="Rudolph W.W."/>
            <person name="Gunzer F."/>
        </authorList>
    </citation>
    <scope>NUCLEOTIDE SEQUENCE [LARGE SCALE GENOMIC DNA]</scope>
    <source>
        <strain evidence="3 4">DSM 106044</strain>
    </source>
</reference>
<dbReference type="CDD" id="cd01131">
    <property type="entry name" value="PilT"/>
    <property type="match status" value="1"/>
</dbReference>
<evidence type="ECO:0000313" key="3">
    <source>
        <dbReference type="EMBL" id="TLD00263.1"/>
    </source>
</evidence>
<dbReference type="InterPro" id="IPR006321">
    <property type="entry name" value="PilT/PilU"/>
</dbReference>
<dbReference type="EMBL" id="QGQD01000057">
    <property type="protein sequence ID" value="TLD00263.1"/>
    <property type="molecule type" value="Genomic_DNA"/>
</dbReference>
<dbReference type="InterPro" id="IPR003593">
    <property type="entry name" value="AAA+_ATPase"/>
</dbReference>
<dbReference type="STRING" id="180332.GCA_000797495_03600"/>
<feature type="domain" description="Bacterial type II secretion system protein E" evidence="2">
    <location>
        <begin position="196"/>
        <end position="210"/>
    </location>
</feature>
<dbReference type="RefSeq" id="WP_027295123.1">
    <property type="nucleotide sequence ID" value="NZ_JBHTNY010000001.1"/>
</dbReference>
<organism evidence="3 4">
    <name type="scientific">Robinsoniella peoriensis</name>
    <dbReference type="NCBI Taxonomy" id="180332"/>
    <lineage>
        <taxon>Bacteria</taxon>
        <taxon>Bacillati</taxon>
        <taxon>Bacillota</taxon>
        <taxon>Clostridia</taxon>
        <taxon>Lachnospirales</taxon>
        <taxon>Lachnospiraceae</taxon>
        <taxon>Robinsoniella</taxon>
    </lineage>
</organism>
<accession>A0A4U8Q807</accession>
<dbReference type="PANTHER" id="PTHR30486">
    <property type="entry name" value="TWITCHING MOTILITY PROTEIN PILT"/>
    <property type="match status" value="1"/>
</dbReference>
<gene>
    <name evidence="3" type="primary">pilT_2</name>
    <name evidence="3" type="ORF">DSM106044_02931</name>
</gene>
<dbReference type="GO" id="GO:0016887">
    <property type="term" value="F:ATP hydrolysis activity"/>
    <property type="evidence" value="ECO:0007669"/>
    <property type="project" value="InterPro"/>
</dbReference>
<keyword evidence="4" id="KW-1185">Reference proteome</keyword>
<sequence length="351" mass="38623">MEINELLEHAVKALASDVFIVAGLPLSYKVNGTMVHDDSDKLMPNDTENIITEIYQLAGNRSMQILLDKGDDDFSFSITGLSRFRINAYRQRGSLSAVIRIVRFNLPDPQEFGIGNNILRLADFNKGLVLVTGPAGSGKSTTLACLIDAINSSKERHIITLEDPLEHLHRHKKSIVSQREINTDTESYLVALRAALRQSPDVILLGEMRDFETIQVAMTAAETGHLVFSTLHTIGAVNTVGRIIDVFPPSQQTQITVQLSMALQAVVSQQLVPSVSGKLIPAFEVLTLTPAIRNMIRENKIPQIDGTLYSSSSDTMFSMDASLVSLCKKGLITSKTALEYAVKPDMMQRKL</sequence>
<dbReference type="Proteomes" id="UP000306509">
    <property type="component" value="Unassembled WGS sequence"/>
</dbReference>
<dbReference type="NCBIfam" id="TIGR01420">
    <property type="entry name" value="pilT_fam"/>
    <property type="match status" value="1"/>
</dbReference>
<dbReference type="GO" id="GO:0005524">
    <property type="term" value="F:ATP binding"/>
    <property type="evidence" value="ECO:0007669"/>
    <property type="project" value="InterPro"/>
</dbReference>